<sequence length="97" mass="10890">MPKEVPNKRDICRMQEAGDKDDAAKSGAAISKPAADLMETTKTQSQRRESIRRKGRSALRSLKCAPISRPDSPAAFRRKPSLPGIFYIVWIEQHLLL</sequence>
<comment type="caution">
    <text evidence="2">The sequence shown here is derived from an EMBL/GenBank/DDBJ whole genome shotgun (WGS) entry which is preliminary data.</text>
</comment>
<evidence type="ECO:0000313" key="3">
    <source>
        <dbReference type="Proteomes" id="UP000651482"/>
    </source>
</evidence>
<keyword evidence="3" id="KW-1185">Reference proteome</keyword>
<protein>
    <submittedName>
        <fullName evidence="2">Uncharacterized protein</fullName>
    </submittedName>
</protein>
<evidence type="ECO:0000256" key="1">
    <source>
        <dbReference type="SAM" id="MobiDB-lite"/>
    </source>
</evidence>
<feature type="region of interest" description="Disordered" evidence="1">
    <location>
        <begin position="1"/>
        <end position="57"/>
    </location>
</feature>
<proteinExistence type="predicted"/>
<dbReference type="EMBL" id="JACRSN010000001">
    <property type="protein sequence ID" value="MBC8532499.1"/>
    <property type="molecule type" value="Genomic_DNA"/>
</dbReference>
<dbReference type="AlphaFoldDB" id="A0A926D7X8"/>
<reference evidence="2" key="1">
    <citation type="submission" date="2020-08" db="EMBL/GenBank/DDBJ databases">
        <title>Genome public.</title>
        <authorList>
            <person name="Liu C."/>
            <person name="Sun Q."/>
        </authorList>
    </citation>
    <scope>NUCLEOTIDE SEQUENCE</scope>
    <source>
        <strain evidence="2">NSJ-40</strain>
    </source>
</reference>
<dbReference type="RefSeq" id="WP_249317696.1">
    <property type="nucleotide sequence ID" value="NZ_JACRSN010000001.1"/>
</dbReference>
<evidence type="ECO:0000313" key="2">
    <source>
        <dbReference type="EMBL" id="MBC8532499.1"/>
    </source>
</evidence>
<feature type="compositionally biased region" description="Basic and acidic residues" evidence="1">
    <location>
        <begin position="1"/>
        <end position="24"/>
    </location>
</feature>
<name>A0A926D7X8_9FIRM</name>
<organism evidence="2 3">
    <name type="scientific">Yeguia hominis</name>
    <dbReference type="NCBI Taxonomy" id="2763662"/>
    <lineage>
        <taxon>Bacteria</taxon>
        <taxon>Bacillati</taxon>
        <taxon>Bacillota</taxon>
        <taxon>Clostridia</taxon>
        <taxon>Eubacteriales</taxon>
        <taxon>Yeguiaceae</taxon>
        <taxon>Yeguia</taxon>
    </lineage>
</organism>
<dbReference type="Proteomes" id="UP000651482">
    <property type="component" value="Unassembled WGS sequence"/>
</dbReference>
<gene>
    <name evidence="2" type="ORF">IAG03_00490</name>
</gene>
<accession>A0A926D7X8</accession>